<dbReference type="InterPro" id="IPR052213">
    <property type="entry name" value="PAR3"/>
</dbReference>
<feature type="region of interest" description="Disordered" evidence="1">
    <location>
        <begin position="991"/>
        <end position="1049"/>
    </location>
</feature>
<feature type="region of interest" description="Disordered" evidence="1">
    <location>
        <begin position="1140"/>
        <end position="1231"/>
    </location>
</feature>
<feature type="compositionally biased region" description="Basic and acidic residues" evidence="1">
    <location>
        <begin position="1010"/>
        <end position="1023"/>
    </location>
</feature>
<evidence type="ECO:0000259" key="2">
    <source>
        <dbReference type="PROSITE" id="PS50106"/>
    </source>
</evidence>
<reference evidence="3" key="1">
    <citation type="submission" date="2020-03" db="EMBL/GenBank/DDBJ databases">
        <title>Studies in the Genomics of Life Span.</title>
        <authorList>
            <person name="Glass D."/>
        </authorList>
    </citation>
    <scope>NUCLEOTIDE SEQUENCE</scope>
    <source>
        <strain evidence="3">LTLLF</strain>
        <tissue evidence="3">Muscle</tissue>
    </source>
</reference>
<accession>A0A8J6KS44</accession>
<feature type="domain" description="PDZ" evidence="2">
    <location>
        <begin position="340"/>
        <end position="425"/>
    </location>
</feature>
<dbReference type="GO" id="GO:0016324">
    <property type="term" value="C:apical plasma membrane"/>
    <property type="evidence" value="ECO:0007669"/>
    <property type="project" value="TreeGrafter"/>
</dbReference>
<dbReference type="Pfam" id="PF00595">
    <property type="entry name" value="PDZ"/>
    <property type="match status" value="2"/>
</dbReference>
<feature type="domain" description="PDZ" evidence="2">
    <location>
        <begin position="453"/>
        <end position="530"/>
    </location>
</feature>
<dbReference type="CDD" id="cd23058">
    <property type="entry name" value="PDZ2_Par3-like"/>
    <property type="match status" value="1"/>
</dbReference>
<comment type="caution">
    <text evidence="3">The sequence shown here is derived from an EMBL/GenBank/DDBJ whole genome shotgun (WGS) entry which is preliminary data.</text>
</comment>
<evidence type="ECO:0000313" key="4">
    <source>
        <dbReference type="Proteomes" id="UP000710432"/>
    </source>
</evidence>
<feature type="region of interest" description="Disordered" evidence="1">
    <location>
        <begin position="782"/>
        <end position="930"/>
    </location>
</feature>
<dbReference type="InterPro" id="IPR001478">
    <property type="entry name" value="PDZ"/>
</dbReference>
<dbReference type="SUPFAM" id="SSF50156">
    <property type="entry name" value="PDZ domain-like"/>
    <property type="match status" value="2"/>
</dbReference>
<dbReference type="GO" id="GO:0051660">
    <property type="term" value="P:establishment of centrosome localization"/>
    <property type="evidence" value="ECO:0007669"/>
    <property type="project" value="TreeGrafter"/>
</dbReference>
<dbReference type="CDD" id="cd23059">
    <property type="entry name" value="PDZ3_Par3-like"/>
    <property type="match status" value="1"/>
</dbReference>
<dbReference type="Proteomes" id="UP000710432">
    <property type="component" value="Unassembled WGS sequence"/>
</dbReference>
<dbReference type="PANTHER" id="PTHR16484:SF4">
    <property type="entry name" value="PARTITIONING DEFECTIVE 3 HOMOLOG B"/>
    <property type="match status" value="1"/>
</dbReference>
<gene>
    <name evidence="3" type="ORF">LTLLF_168580</name>
</gene>
<dbReference type="GO" id="GO:0045197">
    <property type="term" value="P:establishment or maintenance of epithelial cell apical/basal polarity"/>
    <property type="evidence" value="ECO:0007669"/>
    <property type="project" value="TreeGrafter"/>
</dbReference>
<feature type="compositionally biased region" description="Basic residues" evidence="1">
    <location>
        <begin position="858"/>
        <end position="875"/>
    </location>
</feature>
<dbReference type="AlphaFoldDB" id="A0A8J6KS44"/>
<evidence type="ECO:0000256" key="1">
    <source>
        <dbReference type="SAM" id="MobiDB-lite"/>
    </source>
</evidence>
<dbReference type="GO" id="GO:0005938">
    <property type="term" value="C:cell cortex"/>
    <property type="evidence" value="ECO:0007669"/>
    <property type="project" value="TreeGrafter"/>
</dbReference>
<dbReference type="InterPro" id="IPR036034">
    <property type="entry name" value="PDZ_sf"/>
</dbReference>
<dbReference type="FunFam" id="2.30.42.10:FF:000078">
    <property type="entry name" value="Partitioning defective 3 homolog B"/>
    <property type="match status" value="1"/>
</dbReference>
<dbReference type="GO" id="GO:0030010">
    <property type="term" value="P:establishment of cell polarity"/>
    <property type="evidence" value="ECO:0007669"/>
    <property type="project" value="TreeGrafter"/>
</dbReference>
<dbReference type="Gene3D" id="2.30.42.10">
    <property type="match status" value="2"/>
</dbReference>
<feature type="compositionally biased region" description="Basic and acidic residues" evidence="1">
    <location>
        <begin position="1210"/>
        <end position="1223"/>
    </location>
</feature>
<organism evidence="3 4">
    <name type="scientific">Microtus ochrogaster</name>
    <name type="common">Prairie vole</name>
    <dbReference type="NCBI Taxonomy" id="79684"/>
    <lineage>
        <taxon>Eukaryota</taxon>
        <taxon>Metazoa</taxon>
        <taxon>Chordata</taxon>
        <taxon>Craniata</taxon>
        <taxon>Vertebrata</taxon>
        <taxon>Euteleostomi</taxon>
        <taxon>Mammalia</taxon>
        <taxon>Eutheria</taxon>
        <taxon>Euarchontoglires</taxon>
        <taxon>Glires</taxon>
        <taxon>Rodentia</taxon>
        <taxon>Myomorpha</taxon>
        <taxon>Muroidea</taxon>
        <taxon>Cricetidae</taxon>
        <taxon>Arvicolinae</taxon>
        <taxon>Microtus</taxon>
    </lineage>
</organism>
<dbReference type="SMART" id="SM00228">
    <property type="entry name" value="PDZ"/>
    <property type="match status" value="2"/>
</dbReference>
<dbReference type="EMBL" id="JAATJU010023600">
    <property type="protein sequence ID" value="KAH0507384.1"/>
    <property type="molecule type" value="Genomic_DNA"/>
</dbReference>
<dbReference type="GO" id="GO:0035091">
    <property type="term" value="F:phosphatidylinositol binding"/>
    <property type="evidence" value="ECO:0007669"/>
    <property type="project" value="TreeGrafter"/>
</dbReference>
<name>A0A8J6KS44_MICOH</name>
<dbReference type="PROSITE" id="PS50106">
    <property type="entry name" value="PDZ"/>
    <property type="match status" value="2"/>
</dbReference>
<feature type="region of interest" description="Disordered" evidence="1">
    <location>
        <begin position="291"/>
        <end position="331"/>
    </location>
</feature>
<dbReference type="GO" id="GO:0007155">
    <property type="term" value="P:cell adhesion"/>
    <property type="evidence" value="ECO:0007669"/>
    <property type="project" value="TreeGrafter"/>
</dbReference>
<feature type="region of interest" description="Disordered" evidence="1">
    <location>
        <begin position="166"/>
        <end position="197"/>
    </location>
</feature>
<evidence type="ECO:0000313" key="3">
    <source>
        <dbReference type="EMBL" id="KAH0507384.1"/>
    </source>
</evidence>
<dbReference type="FunFam" id="2.30.42.10:FF:000011">
    <property type="entry name" value="partitioning defective 3 homolog isoform X1"/>
    <property type="match status" value="1"/>
</dbReference>
<dbReference type="PANTHER" id="PTHR16484">
    <property type="entry name" value="PARTITIONING DEFECTIVE 3 RELATED"/>
    <property type="match status" value="1"/>
</dbReference>
<feature type="compositionally biased region" description="Basic and acidic residues" evidence="1">
    <location>
        <begin position="907"/>
        <end position="919"/>
    </location>
</feature>
<proteinExistence type="predicted"/>
<feature type="region of interest" description="Disordered" evidence="1">
    <location>
        <begin position="664"/>
        <end position="699"/>
    </location>
</feature>
<dbReference type="GO" id="GO:0043296">
    <property type="term" value="C:apical junction complex"/>
    <property type="evidence" value="ECO:0007669"/>
    <property type="project" value="TreeGrafter"/>
</dbReference>
<feature type="region of interest" description="Disordered" evidence="1">
    <location>
        <begin position="722"/>
        <end position="770"/>
    </location>
</feature>
<protein>
    <submittedName>
        <fullName evidence="3">Partitioning defective 3-like protein B</fullName>
    </submittedName>
</protein>
<sequence length="1231" mass="134872">MKENSRVVGSSSSTNFMKSTHSRVVGSLSSSNFMKGYSRVVGSPSSANFMKENSRVVGSSSSTNFMKSTHSRVVGSPSSANFLKGYSRVVGSSSPTNCREVLLIAVFDEQEPLQKIECPSGNPVDRQSPDAFETEVAAQLAAFKPIGGEIVVTPSALKLGTPLLVRRSSEPAPGPHADAQPSAASQNGQSLKPVVPDSTQNLENKEAMNGEQTELLTSHRTTDALRAQDVFRQAMKSPSVVLHVLLPQNREQYEKSVIGPLNIFGNKDGTSRAKVPPPARGKAALQAANLAGTHSPEADETISLQQSKSPRVPRLGRKPSSPSLSPLMGFGSKKNAKKIKIDLKKGPEGLGFTVVTRDSSIHGPGPIFVKNILPKGAAIKDGRLQSGDRVLEVNGRDVTGRTQEELVAMLRSTKQGETVSLVIARQEGSFLPRELKGEPDCYMLSLEASEQLTLEIPLNDSGSAGLGVSLKGNKSRETGTDLGIFIKSVIHGGAAFKDGRLRVNDQLVAVNGESLLGKSNHEAMETLRRSMSMEGNIRGMIQLVILRSPERPQEEPTDCGVLSRPSFENCQEALSTSRRNDGSPLYPFGTYSPQNRRKDLLLPNDGWAENEVPRTPSPHPALEWGLEDYSHSSGVDSTVYFPDQHVNFRSVTPVMQSESVNLKASKSMDLVPDESEVQSLADRRPDPPSKDFGPTLGLKKSSSLESLQTAVAEVRKSDLPFHRPRPHMVRGRGCNESFRAAIDKSYDGPEEAEADPPSKDFGPTLGLKKSSSLESLQTAVAEVRKSDLPFHRPRPHMVRGRGCNESFRAAIDKSYDGPEEAEADGLSDKSSHSGHGALNCESAPQGNPELDNMENKGRKVKKPKEKEKKKGKGKLKIKENKQKDESEDPERKMKRKGFGAMLRFGKKKDDKGGKVEQKGTQKPGNLGEEELEKMKEEMGRIGGKHQELREKQAGGLVDYAAGATGPVHDMDDDEMDPNYARVNHFREPCTSANVFRSPSPPRAGPLAYPRDGRPLSPDRDHLEGLYAKVNKPYHPPALADSGRPMTGNSDRIQKLRKEYYQARREGFPLYEDEEGRAGPCDHDLRWVPGKGPDGSTHNLRFEGMERQYASLPRGGSADPVDYLMAAPRVRYNERELPYYPGPHPVHPLRGGYPRPSDLRAADLQRPQYYPRPPAHQHRGPFRQDVPPSPPQHHRVPVYQEMGRAGPRGGSPDRHRYGNQDPRQKNPMTAAV</sequence>
<dbReference type="GO" id="GO:0005912">
    <property type="term" value="C:adherens junction"/>
    <property type="evidence" value="ECO:0007669"/>
    <property type="project" value="TreeGrafter"/>
</dbReference>
<feature type="region of interest" description="Disordered" evidence="1">
    <location>
        <begin position="573"/>
        <end position="597"/>
    </location>
</feature>
<dbReference type="GO" id="GO:0000226">
    <property type="term" value="P:microtubule cytoskeleton organization"/>
    <property type="evidence" value="ECO:0007669"/>
    <property type="project" value="TreeGrafter"/>
</dbReference>
<dbReference type="GO" id="GO:0008104">
    <property type="term" value="P:intracellular protein localization"/>
    <property type="evidence" value="ECO:0007669"/>
    <property type="project" value="TreeGrafter"/>
</dbReference>